<dbReference type="NCBIfam" id="NF003745">
    <property type="entry name" value="PRK05342.1"/>
    <property type="match status" value="1"/>
</dbReference>
<dbReference type="EMBL" id="CP036426">
    <property type="protein sequence ID" value="QDV38352.1"/>
    <property type="molecule type" value="Genomic_DNA"/>
</dbReference>
<evidence type="ECO:0000256" key="5">
    <source>
        <dbReference type="ARBA" id="ARBA00023186"/>
    </source>
</evidence>
<evidence type="ECO:0000256" key="8">
    <source>
        <dbReference type="SAM" id="MobiDB-lite"/>
    </source>
</evidence>
<keyword evidence="11" id="KW-1185">Reference proteome</keyword>
<sequence length="489" mass="52527">MPTGKDSGGGSGGNGGGRRGGGGGGGSGGPGGGNLTGPGGGSGGGNRRNAYCSFCRKSYRDVGPLVEGPGDVYICGECIELCQSILDQERKRRGVPKALFTDIPAPREIKEQLDQYVIGQDRAKKVLSVAVHNHYKRLVHGEEGASEVELDKSNILLIGPTGCGKTLLARTLARILNVPFAIGDATTLTEAGYVGEDVENILLKLLHAADFDLESAQRGIIYIDEIDKIGKTSHNVSITRDVSGEGVQQALLKMLEGTIANVPPQGGRKHPEQQYIQMDTSNILFICGGTFVGLDNLIARRVGRKTIGFGGQTKTEHDGEIGALLDKVTSDDILEFGMIPEFVGRLPVICPLQPLDVSALVQILTEPRNALVKQYEKLFEMEGAEVEFTEAALAEIAKRAKEKDTGARGLRSIVEEIMLEIMFELPDLPEKSRYVVTPEVVRKERSLFQDPKPLSSSKPKSKSRSKSPDSDTDPESESDDAADRKKESA</sequence>
<dbReference type="HAMAP" id="MF_00175">
    <property type="entry name" value="ClpX"/>
    <property type="match status" value="1"/>
</dbReference>
<evidence type="ECO:0000256" key="4">
    <source>
        <dbReference type="ARBA" id="ARBA00022840"/>
    </source>
</evidence>
<feature type="binding site" evidence="6 7">
    <location>
        <position position="52"/>
    </location>
    <ligand>
        <name>Zn(2+)</name>
        <dbReference type="ChEBI" id="CHEBI:29105"/>
    </ligand>
</feature>
<dbReference type="InterPro" id="IPR050052">
    <property type="entry name" value="ATP-dep_Clp_protease_ClpX"/>
</dbReference>
<comment type="subunit">
    <text evidence="6">Component of the ClpX-ClpP complex. Forms a hexameric ring that, in the presence of ATP, binds to fourteen ClpP subunits assembled into a disk-like structure with a central cavity, resembling the structure of eukaryotic proteasomes.</text>
</comment>
<organism evidence="10 11">
    <name type="scientific">Tautonia plasticadhaerens</name>
    <dbReference type="NCBI Taxonomy" id="2527974"/>
    <lineage>
        <taxon>Bacteria</taxon>
        <taxon>Pseudomonadati</taxon>
        <taxon>Planctomycetota</taxon>
        <taxon>Planctomycetia</taxon>
        <taxon>Isosphaerales</taxon>
        <taxon>Isosphaeraceae</taxon>
        <taxon>Tautonia</taxon>
    </lineage>
</organism>
<dbReference type="SUPFAM" id="SSF52540">
    <property type="entry name" value="P-loop containing nucleoside triphosphate hydrolases"/>
    <property type="match status" value="1"/>
</dbReference>
<dbReference type="GO" id="GO:0016887">
    <property type="term" value="F:ATP hydrolysis activity"/>
    <property type="evidence" value="ECO:0007669"/>
    <property type="project" value="InterPro"/>
</dbReference>
<dbReference type="Gene3D" id="6.20.220.10">
    <property type="entry name" value="ClpX chaperone, C4-type zinc finger domain"/>
    <property type="match status" value="1"/>
</dbReference>
<evidence type="ECO:0000256" key="2">
    <source>
        <dbReference type="ARBA" id="ARBA00022741"/>
    </source>
</evidence>
<keyword evidence="4 6" id="KW-0067">ATP-binding</keyword>
<dbReference type="GO" id="GO:0005524">
    <property type="term" value="F:ATP binding"/>
    <property type="evidence" value="ECO:0007669"/>
    <property type="project" value="UniProtKB-UniRule"/>
</dbReference>
<feature type="domain" description="ClpX-type ZB" evidence="9">
    <location>
        <begin position="40"/>
        <end position="94"/>
    </location>
</feature>
<feature type="binding site" evidence="6 7">
    <location>
        <position position="75"/>
    </location>
    <ligand>
        <name>Zn(2+)</name>
        <dbReference type="ChEBI" id="CHEBI:29105"/>
    </ligand>
</feature>
<feature type="region of interest" description="Disordered" evidence="8">
    <location>
        <begin position="1"/>
        <end position="43"/>
    </location>
</feature>
<dbReference type="Proteomes" id="UP000317835">
    <property type="component" value="Chromosome"/>
</dbReference>
<dbReference type="InterPro" id="IPR046425">
    <property type="entry name" value="ClpX_bact"/>
</dbReference>
<dbReference type="InterPro" id="IPR059188">
    <property type="entry name" value="Znf_CLPX-like"/>
</dbReference>
<dbReference type="InterPro" id="IPR019489">
    <property type="entry name" value="Clp_ATPase_C"/>
</dbReference>
<evidence type="ECO:0000256" key="6">
    <source>
        <dbReference type="HAMAP-Rule" id="MF_00175"/>
    </source>
</evidence>
<dbReference type="InterPro" id="IPR038366">
    <property type="entry name" value="Znf_CppX_C4_sf"/>
</dbReference>
<dbReference type="SMART" id="SM00382">
    <property type="entry name" value="AAA"/>
    <property type="match status" value="1"/>
</dbReference>
<feature type="compositionally biased region" description="Acidic residues" evidence="8">
    <location>
        <begin position="470"/>
        <end position="480"/>
    </location>
</feature>
<feature type="region of interest" description="Disordered" evidence="8">
    <location>
        <begin position="446"/>
        <end position="489"/>
    </location>
</feature>
<feature type="binding site" evidence="6 7">
    <location>
        <position position="55"/>
    </location>
    <ligand>
        <name>Zn(2+)</name>
        <dbReference type="ChEBI" id="CHEBI:29105"/>
    </ligand>
</feature>
<evidence type="ECO:0000256" key="7">
    <source>
        <dbReference type="PROSITE-ProRule" id="PRU01250"/>
    </source>
</evidence>
<proteinExistence type="inferred from homology"/>
<dbReference type="GO" id="GO:0051301">
    <property type="term" value="P:cell division"/>
    <property type="evidence" value="ECO:0007669"/>
    <property type="project" value="TreeGrafter"/>
</dbReference>
<dbReference type="PANTHER" id="PTHR48102">
    <property type="entry name" value="ATP-DEPENDENT CLP PROTEASE ATP-BINDING SUBUNIT CLPX-LIKE, MITOCHONDRIAL-RELATED"/>
    <property type="match status" value="1"/>
</dbReference>
<dbReference type="Gene3D" id="1.10.8.60">
    <property type="match status" value="1"/>
</dbReference>
<dbReference type="SMART" id="SM01086">
    <property type="entry name" value="ClpB_D2-small"/>
    <property type="match status" value="1"/>
</dbReference>
<keyword evidence="3 6" id="KW-0862">Zinc</keyword>
<dbReference type="Pfam" id="PF07724">
    <property type="entry name" value="AAA_2"/>
    <property type="match status" value="1"/>
</dbReference>
<comment type="similarity">
    <text evidence="6 7">Belongs to the ClpX chaperone family.</text>
</comment>
<name>A0A518HBW7_9BACT</name>
<feature type="binding site" evidence="6 7">
    <location>
        <position position="78"/>
    </location>
    <ligand>
        <name>Zn(2+)</name>
        <dbReference type="ChEBI" id="CHEBI:29105"/>
    </ligand>
</feature>
<evidence type="ECO:0000256" key="3">
    <source>
        <dbReference type="ARBA" id="ARBA00022833"/>
    </source>
</evidence>
<dbReference type="Pfam" id="PF06689">
    <property type="entry name" value="zf-C4_ClpX"/>
    <property type="match status" value="1"/>
</dbReference>
<dbReference type="InterPro" id="IPR010603">
    <property type="entry name" value="Znf_CppX_C4"/>
</dbReference>
<dbReference type="InterPro" id="IPR003593">
    <property type="entry name" value="AAA+_ATPase"/>
</dbReference>
<dbReference type="CDD" id="cd19497">
    <property type="entry name" value="RecA-like_ClpX"/>
    <property type="match status" value="1"/>
</dbReference>
<dbReference type="InterPro" id="IPR027417">
    <property type="entry name" value="P-loop_NTPase"/>
</dbReference>
<evidence type="ECO:0000313" key="10">
    <source>
        <dbReference type="EMBL" id="QDV38352.1"/>
    </source>
</evidence>
<accession>A0A518HBW7</accession>
<feature type="binding site" evidence="6">
    <location>
        <begin position="160"/>
        <end position="167"/>
    </location>
    <ligand>
        <name>ATP</name>
        <dbReference type="ChEBI" id="CHEBI:30616"/>
    </ligand>
</feature>
<dbReference type="FunFam" id="1.10.8.60:FF:000002">
    <property type="entry name" value="ATP-dependent Clp protease ATP-binding subunit ClpX"/>
    <property type="match status" value="1"/>
</dbReference>
<dbReference type="GO" id="GO:0046983">
    <property type="term" value="F:protein dimerization activity"/>
    <property type="evidence" value="ECO:0007669"/>
    <property type="project" value="UniProtKB-UniRule"/>
</dbReference>
<keyword evidence="5 6" id="KW-0143">Chaperone</keyword>
<keyword evidence="10" id="KW-0378">Hydrolase</keyword>
<dbReference type="SMART" id="SM00994">
    <property type="entry name" value="zf-C4_ClpX"/>
    <property type="match status" value="1"/>
</dbReference>
<protein>
    <recommendedName>
        <fullName evidence="6">ATP-dependent Clp protease ATP-binding subunit ClpX</fullName>
    </recommendedName>
</protein>
<dbReference type="AlphaFoldDB" id="A0A518HBW7"/>
<evidence type="ECO:0000313" key="11">
    <source>
        <dbReference type="Proteomes" id="UP000317835"/>
    </source>
</evidence>
<keyword evidence="1 6" id="KW-0479">Metal-binding</keyword>
<dbReference type="SUPFAM" id="SSF57716">
    <property type="entry name" value="Glucocorticoid receptor-like (DNA-binding domain)"/>
    <property type="match status" value="1"/>
</dbReference>
<dbReference type="GO" id="GO:0009376">
    <property type="term" value="C:HslUV protease complex"/>
    <property type="evidence" value="ECO:0007669"/>
    <property type="project" value="TreeGrafter"/>
</dbReference>
<dbReference type="FunFam" id="3.40.50.300:FF:000005">
    <property type="entry name" value="ATP-dependent Clp protease ATP-binding subunit ClpX"/>
    <property type="match status" value="1"/>
</dbReference>
<keyword evidence="10" id="KW-0645">Protease</keyword>
<reference evidence="10 11" key="1">
    <citation type="submission" date="2019-02" db="EMBL/GenBank/DDBJ databases">
        <title>Deep-cultivation of Planctomycetes and their phenomic and genomic characterization uncovers novel biology.</title>
        <authorList>
            <person name="Wiegand S."/>
            <person name="Jogler M."/>
            <person name="Boedeker C."/>
            <person name="Pinto D."/>
            <person name="Vollmers J."/>
            <person name="Rivas-Marin E."/>
            <person name="Kohn T."/>
            <person name="Peeters S.H."/>
            <person name="Heuer A."/>
            <person name="Rast P."/>
            <person name="Oberbeckmann S."/>
            <person name="Bunk B."/>
            <person name="Jeske O."/>
            <person name="Meyerdierks A."/>
            <person name="Storesund J.E."/>
            <person name="Kallscheuer N."/>
            <person name="Luecker S."/>
            <person name="Lage O.M."/>
            <person name="Pohl T."/>
            <person name="Merkel B.J."/>
            <person name="Hornburger P."/>
            <person name="Mueller R.-W."/>
            <person name="Bruemmer F."/>
            <person name="Labrenz M."/>
            <person name="Spormann A.M."/>
            <person name="Op den Camp H."/>
            <person name="Overmann J."/>
            <person name="Amann R."/>
            <person name="Jetten M.S.M."/>
            <person name="Mascher T."/>
            <person name="Medema M.H."/>
            <person name="Devos D.P."/>
            <person name="Kaster A.-K."/>
            <person name="Ovreas L."/>
            <person name="Rohde M."/>
            <person name="Galperin M.Y."/>
            <person name="Jogler C."/>
        </authorList>
    </citation>
    <scope>NUCLEOTIDE SEQUENCE [LARGE SCALE GENOMIC DNA]</scope>
    <source>
        <strain evidence="10 11">ElP</strain>
    </source>
</reference>
<dbReference type="GO" id="GO:0051603">
    <property type="term" value="P:proteolysis involved in protein catabolic process"/>
    <property type="evidence" value="ECO:0007669"/>
    <property type="project" value="TreeGrafter"/>
</dbReference>
<dbReference type="KEGG" id="tpla:ElP_63040"/>
<dbReference type="GO" id="GO:0140662">
    <property type="term" value="F:ATP-dependent protein folding chaperone"/>
    <property type="evidence" value="ECO:0007669"/>
    <property type="project" value="InterPro"/>
</dbReference>
<dbReference type="Gene3D" id="3.40.50.300">
    <property type="entry name" value="P-loop containing nucleotide triphosphate hydrolases"/>
    <property type="match status" value="1"/>
</dbReference>
<gene>
    <name evidence="10" type="primary">clpX_4</name>
    <name evidence="6" type="synonym">clpX</name>
    <name evidence="10" type="ORF">ElP_63040</name>
</gene>
<evidence type="ECO:0000256" key="1">
    <source>
        <dbReference type="ARBA" id="ARBA00022723"/>
    </source>
</evidence>
<dbReference type="PANTHER" id="PTHR48102:SF7">
    <property type="entry name" value="ATP-DEPENDENT CLP PROTEASE ATP-BINDING SUBUNIT CLPX-LIKE, MITOCHONDRIAL"/>
    <property type="match status" value="1"/>
</dbReference>
<dbReference type="InterPro" id="IPR003959">
    <property type="entry name" value="ATPase_AAA_core"/>
</dbReference>
<dbReference type="GO" id="GO:0008270">
    <property type="term" value="F:zinc ion binding"/>
    <property type="evidence" value="ECO:0007669"/>
    <property type="project" value="UniProtKB-UniRule"/>
</dbReference>
<dbReference type="NCBIfam" id="TIGR00382">
    <property type="entry name" value="clpX"/>
    <property type="match status" value="1"/>
</dbReference>
<dbReference type="Pfam" id="PF10431">
    <property type="entry name" value="ClpB_D2-small"/>
    <property type="match status" value="1"/>
</dbReference>
<dbReference type="GO" id="GO:0008233">
    <property type="term" value="F:peptidase activity"/>
    <property type="evidence" value="ECO:0007669"/>
    <property type="project" value="UniProtKB-KW"/>
</dbReference>
<dbReference type="RefSeq" id="WP_145276778.1">
    <property type="nucleotide sequence ID" value="NZ_CP036426.1"/>
</dbReference>
<dbReference type="InterPro" id="IPR004487">
    <property type="entry name" value="Clp_protease_ATP-bd_su_ClpX"/>
</dbReference>
<dbReference type="GO" id="GO:0051082">
    <property type="term" value="F:unfolded protein binding"/>
    <property type="evidence" value="ECO:0007669"/>
    <property type="project" value="UniProtKB-UniRule"/>
</dbReference>
<dbReference type="OrthoDB" id="9804062at2"/>
<comment type="function">
    <text evidence="6">ATP-dependent specificity component of the Clp protease. It directs the protease to specific substrates. Can perform chaperone functions in the absence of ClpP.</text>
</comment>
<evidence type="ECO:0000259" key="9">
    <source>
        <dbReference type="PROSITE" id="PS51902"/>
    </source>
</evidence>
<dbReference type="PROSITE" id="PS51902">
    <property type="entry name" value="CLPX_ZB"/>
    <property type="match status" value="1"/>
</dbReference>
<keyword evidence="2 6" id="KW-0547">Nucleotide-binding</keyword>